<dbReference type="GO" id="GO:0005634">
    <property type="term" value="C:nucleus"/>
    <property type="evidence" value="ECO:0007669"/>
    <property type="project" value="UniProtKB-SubCell"/>
</dbReference>
<evidence type="ECO:0000259" key="2">
    <source>
        <dbReference type="Pfam" id="PF01710"/>
    </source>
</evidence>
<dbReference type="InterPro" id="IPR036397">
    <property type="entry name" value="RNaseH_sf"/>
</dbReference>
<dbReference type="AlphaFoldDB" id="A0A7T8KLI2"/>
<gene>
    <name evidence="3" type="ORF">FKW44_003366</name>
</gene>
<keyword evidence="4" id="KW-1185">Reference proteome</keyword>
<organism evidence="3 4">
    <name type="scientific">Caligus rogercresseyi</name>
    <name type="common">Sea louse</name>
    <dbReference type="NCBI Taxonomy" id="217165"/>
    <lineage>
        <taxon>Eukaryota</taxon>
        <taxon>Metazoa</taxon>
        <taxon>Ecdysozoa</taxon>
        <taxon>Arthropoda</taxon>
        <taxon>Crustacea</taxon>
        <taxon>Multicrustacea</taxon>
        <taxon>Hexanauplia</taxon>
        <taxon>Copepoda</taxon>
        <taxon>Siphonostomatoida</taxon>
        <taxon>Caligidae</taxon>
        <taxon>Caligus</taxon>
    </lineage>
</organism>
<dbReference type="Proteomes" id="UP000595437">
    <property type="component" value="Chromosome 2"/>
</dbReference>
<dbReference type="Gene3D" id="1.10.10.60">
    <property type="entry name" value="Homeodomain-like"/>
    <property type="match status" value="1"/>
</dbReference>
<dbReference type="SUPFAM" id="SSF46689">
    <property type="entry name" value="Homeodomain-like"/>
    <property type="match status" value="1"/>
</dbReference>
<protein>
    <submittedName>
        <fullName evidence="3">Transposable element</fullName>
    </submittedName>
</protein>
<evidence type="ECO:0000313" key="3">
    <source>
        <dbReference type="EMBL" id="QQP58142.1"/>
    </source>
</evidence>
<dbReference type="PANTHER" id="PTHR47326:SF1">
    <property type="entry name" value="HTH PSQ-TYPE DOMAIN-CONTAINING PROTEIN"/>
    <property type="match status" value="1"/>
</dbReference>
<reference evidence="4" key="1">
    <citation type="submission" date="2021-01" db="EMBL/GenBank/DDBJ databases">
        <title>Caligus Genome Assembly.</title>
        <authorList>
            <person name="Gallardo-Escarate C."/>
        </authorList>
    </citation>
    <scope>NUCLEOTIDE SEQUENCE [LARGE SCALE GENOMIC DNA]</scope>
</reference>
<name>A0A7T8KLI2_CALRO</name>
<proteinExistence type="predicted"/>
<comment type="subcellular location">
    <subcellularLocation>
        <location evidence="1">Nucleus</location>
    </subcellularLocation>
</comment>
<feature type="domain" description="Transposase Synechocystis PCC 6803" evidence="2">
    <location>
        <begin position="23"/>
        <end position="110"/>
    </location>
</feature>
<dbReference type="OrthoDB" id="6368480at2759"/>
<evidence type="ECO:0000256" key="1">
    <source>
        <dbReference type="ARBA" id="ARBA00004123"/>
    </source>
</evidence>
<dbReference type="PANTHER" id="PTHR47326">
    <property type="entry name" value="TRANSPOSABLE ELEMENT TC3 TRANSPOSASE-LIKE PROTEIN"/>
    <property type="match status" value="1"/>
</dbReference>
<dbReference type="InterPro" id="IPR009057">
    <property type="entry name" value="Homeodomain-like_sf"/>
</dbReference>
<sequence length="334" mass="37721">MQQQRSVPGENFKLITQSVHEKMASERDTRVKVCALLDAGKTPTEISRLLGVARMSVYRISKKNIIERKRGSGSKAKVDLQVIKKALEAEPLKSMRAHAKDMGISHTTISLVRVERPLLTERIKAVHLQRCQALLNNLKSATAGRVIIFSDEKTWTVDPVRNRRNDRYLSFGEIDESARTLTTTKHPASAMSLGFVASNGIATPLIWFPTGFRLKAADYIKVLKTKLLPWVRENFPDGNVVFQQDGAPAHTALTAQNWLKKHVEFWPKDMWPPYSPDANPLDYAFWPHIQSKACTLRHANVEAMKASEYITKTCQAFRRRLEAIVIADGGYIDD</sequence>
<dbReference type="InterPro" id="IPR002622">
    <property type="entry name" value="Transposase_14"/>
</dbReference>
<dbReference type="GO" id="GO:0003676">
    <property type="term" value="F:nucleic acid binding"/>
    <property type="evidence" value="ECO:0007669"/>
    <property type="project" value="InterPro"/>
</dbReference>
<evidence type="ECO:0000313" key="4">
    <source>
        <dbReference type="Proteomes" id="UP000595437"/>
    </source>
</evidence>
<dbReference type="Pfam" id="PF01710">
    <property type="entry name" value="HTH_Tnp_IS630"/>
    <property type="match status" value="1"/>
</dbReference>
<accession>A0A7T8KLI2</accession>
<dbReference type="EMBL" id="CP045891">
    <property type="protein sequence ID" value="QQP58142.1"/>
    <property type="molecule type" value="Genomic_DNA"/>
</dbReference>
<dbReference type="Gene3D" id="3.30.420.10">
    <property type="entry name" value="Ribonuclease H-like superfamily/Ribonuclease H"/>
    <property type="match status" value="1"/>
</dbReference>